<dbReference type="Proteomes" id="UP001597063">
    <property type="component" value="Unassembled WGS sequence"/>
</dbReference>
<proteinExistence type="predicted"/>
<dbReference type="EMBL" id="JBHTGP010000003">
    <property type="protein sequence ID" value="MFD0683652.1"/>
    <property type="molecule type" value="Genomic_DNA"/>
</dbReference>
<organism evidence="2 3">
    <name type="scientific">Actinomadura fibrosa</name>
    <dbReference type="NCBI Taxonomy" id="111802"/>
    <lineage>
        <taxon>Bacteria</taxon>
        <taxon>Bacillati</taxon>
        <taxon>Actinomycetota</taxon>
        <taxon>Actinomycetes</taxon>
        <taxon>Streptosporangiales</taxon>
        <taxon>Thermomonosporaceae</taxon>
        <taxon>Actinomadura</taxon>
    </lineage>
</organism>
<dbReference type="RefSeq" id="WP_131754837.1">
    <property type="nucleotide sequence ID" value="NZ_CAACUY010000001.1"/>
</dbReference>
<sequence length="59" mass="6447">MELIKPAWRKSKYSGAGNNCVEAARLDEGVGLRDSKHPEGGHLTLAPEGFRALLDRLKS</sequence>
<name>A0ABW2XCC9_9ACTN</name>
<evidence type="ECO:0000313" key="3">
    <source>
        <dbReference type="Proteomes" id="UP001597063"/>
    </source>
</evidence>
<evidence type="ECO:0000259" key="1">
    <source>
        <dbReference type="Pfam" id="PF04149"/>
    </source>
</evidence>
<comment type="caution">
    <text evidence="2">The sequence shown here is derived from an EMBL/GenBank/DDBJ whole genome shotgun (WGS) entry which is preliminary data.</text>
</comment>
<gene>
    <name evidence="2" type="ORF">ACFQZM_04010</name>
</gene>
<dbReference type="Pfam" id="PF04149">
    <property type="entry name" value="DUF397"/>
    <property type="match status" value="1"/>
</dbReference>
<protein>
    <submittedName>
        <fullName evidence="2">DUF397 domain-containing protein</fullName>
    </submittedName>
</protein>
<evidence type="ECO:0000313" key="2">
    <source>
        <dbReference type="EMBL" id="MFD0683652.1"/>
    </source>
</evidence>
<dbReference type="InterPro" id="IPR007278">
    <property type="entry name" value="DUF397"/>
</dbReference>
<feature type="domain" description="DUF397" evidence="1">
    <location>
        <begin position="7"/>
        <end position="58"/>
    </location>
</feature>
<keyword evidence="3" id="KW-1185">Reference proteome</keyword>
<reference evidence="3" key="1">
    <citation type="journal article" date="2019" name="Int. J. Syst. Evol. Microbiol.">
        <title>The Global Catalogue of Microorganisms (GCM) 10K type strain sequencing project: providing services to taxonomists for standard genome sequencing and annotation.</title>
        <authorList>
            <consortium name="The Broad Institute Genomics Platform"/>
            <consortium name="The Broad Institute Genome Sequencing Center for Infectious Disease"/>
            <person name="Wu L."/>
            <person name="Ma J."/>
        </authorList>
    </citation>
    <scope>NUCLEOTIDE SEQUENCE [LARGE SCALE GENOMIC DNA]</scope>
    <source>
        <strain evidence="3">JCM 9371</strain>
    </source>
</reference>
<accession>A0ABW2XCC9</accession>